<dbReference type="RefSeq" id="WP_261976997.1">
    <property type="nucleotide sequence ID" value="NZ_FNQV01000002.1"/>
</dbReference>
<keyword evidence="15" id="KW-1185">Reference proteome</keyword>
<evidence type="ECO:0000256" key="2">
    <source>
        <dbReference type="ARBA" id="ARBA00022448"/>
    </source>
</evidence>
<dbReference type="NCBIfam" id="TIGR01129">
    <property type="entry name" value="secD"/>
    <property type="match status" value="1"/>
</dbReference>
<evidence type="ECO:0000256" key="8">
    <source>
        <dbReference type="ARBA" id="ARBA00023136"/>
    </source>
</evidence>
<feature type="transmembrane region" description="Helical" evidence="9">
    <location>
        <begin position="417"/>
        <end position="440"/>
    </location>
</feature>
<dbReference type="GO" id="GO:0005886">
    <property type="term" value="C:plasma membrane"/>
    <property type="evidence" value="ECO:0007669"/>
    <property type="project" value="UniProtKB-SubCell"/>
</dbReference>
<keyword evidence="8 9" id="KW-0472">Membrane</keyword>
<dbReference type="Pfam" id="PF22599">
    <property type="entry name" value="SecDF_P1_head"/>
    <property type="match status" value="1"/>
</dbReference>
<proteinExistence type="inferred from homology"/>
<feature type="region of interest" description="Disordered" evidence="10">
    <location>
        <begin position="169"/>
        <end position="188"/>
    </location>
</feature>
<dbReference type="GO" id="GO:0043952">
    <property type="term" value="P:protein transport by the Sec complex"/>
    <property type="evidence" value="ECO:0007669"/>
    <property type="project" value="UniProtKB-UniRule"/>
</dbReference>
<accession>A0A1H3WJF9</accession>
<evidence type="ECO:0000259" key="13">
    <source>
        <dbReference type="Pfam" id="PF22599"/>
    </source>
</evidence>
<keyword evidence="5 9" id="KW-0653">Protein transport</keyword>
<comment type="function">
    <text evidence="9">Part of the Sec protein translocase complex. Interacts with the SecYEG preprotein conducting channel. SecDF uses the proton motive force (PMF) to complete protein translocation after the ATP-dependent function of SecA.</text>
</comment>
<feature type="transmembrane region" description="Helical" evidence="9">
    <location>
        <begin position="492"/>
        <end position="511"/>
    </location>
</feature>
<dbReference type="PANTHER" id="PTHR30081">
    <property type="entry name" value="PROTEIN-EXPORT MEMBRANE PROTEIN SEC"/>
    <property type="match status" value="1"/>
</dbReference>
<evidence type="ECO:0000256" key="5">
    <source>
        <dbReference type="ARBA" id="ARBA00022927"/>
    </source>
</evidence>
<gene>
    <name evidence="9" type="primary">secD</name>
    <name evidence="14" type="ORF">SAMN02910418_00446</name>
</gene>
<dbReference type="AlphaFoldDB" id="A0A1H3WJF9"/>
<keyword evidence="2 9" id="KW-0813">Transport</keyword>
<evidence type="ECO:0000256" key="1">
    <source>
        <dbReference type="ARBA" id="ARBA00004651"/>
    </source>
</evidence>
<keyword evidence="7 9" id="KW-0811">Translocation</keyword>
<evidence type="ECO:0000313" key="15">
    <source>
        <dbReference type="Proteomes" id="UP000199288"/>
    </source>
</evidence>
<feature type="domain" description="Protein translocase subunit SecDF P1" evidence="12">
    <location>
        <begin position="78"/>
        <end position="134"/>
    </location>
</feature>
<comment type="similarity">
    <text evidence="9">Belongs to the SecD/SecF family. SecD subfamily.</text>
</comment>
<dbReference type="HAMAP" id="MF_01463_B">
    <property type="entry name" value="SecD_B"/>
    <property type="match status" value="1"/>
</dbReference>
<dbReference type="Proteomes" id="UP000199288">
    <property type="component" value="Unassembled WGS sequence"/>
</dbReference>
<keyword evidence="3 9" id="KW-1003">Cell membrane</keyword>
<protein>
    <recommendedName>
        <fullName evidence="9">Protein translocase subunit SecD</fullName>
    </recommendedName>
</protein>
<feature type="transmembrane region" description="Helical" evidence="9">
    <location>
        <begin position="365"/>
        <end position="382"/>
    </location>
</feature>
<evidence type="ECO:0000313" key="14">
    <source>
        <dbReference type="EMBL" id="SDZ86462.1"/>
    </source>
</evidence>
<reference evidence="15" key="1">
    <citation type="submission" date="2016-10" db="EMBL/GenBank/DDBJ databases">
        <authorList>
            <person name="Varghese N."/>
            <person name="Submissions S."/>
        </authorList>
    </citation>
    <scope>NUCLEOTIDE SEQUENCE [LARGE SCALE GENOMIC DNA]</scope>
    <source>
        <strain evidence="15">KPR-1</strain>
    </source>
</reference>
<evidence type="ECO:0000259" key="12">
    <source>
        <dbReference type="Pfam" id="PF21760"/>
    </source>
</evidence>
<evidence type="ECO:0000256" key="9">
    <source>
        <dbReference type="HAMAP-Rule" id="MF_01463"/>
    </source>
</evidence>
<dbReference type="GO" id="GO:0006605">
    <property type="term" value="P:protein targeting"/>
    <property type="evidence" value="ECO:0007669"/>
    <property type="project" value="UniProtKB-UniRule"/>
</dbReference>
<feature type="domain" description="SecDF P1 head subdomain" evidence="13">
    <location>
        <begin position="239"/>
        <end position="342"/>
    </location>
</feature>
<dbReference type="InterPro" id="IPR048631">
    <property type="entry name" value="SecD_1st"/>
</dbReference>
<evidence type="ECO:0000256" key="7">
    <source>
        <dbReference type="ARBA" id="ARBA00023010"/>
    </source>
</evidence>
<evidence type="ECO:0000256" key="4">
    <source>
        <dbReference type="ARBA" id="ARBA00022692"/>
    </source>
</evidence>
<dbReference type="InterPro" id="IPR022813">
    <property type="entry name" value="SecD/SecF_arch_bac"/>
</dbReference>
<sequence length="594" mass="63577">MNTAPKSSKPEPIKPSRPLRPLALLAILVIAIFASLGIGTKTSDASWAPKLALDLEGGTQLILTPKTTDGSQITPEDIDEAIAIIRQRVDASGVAEAEITRQGQQNIVVGLPGTPSDETLDLVRQSALMRFRPVLEIGNPGVVTEEQLKSTQGEDIEGADDPYLAAADQDKDGKLSEEPATDPANNSDPAWVTEKVLYDFLKLDCTDPANVTGGATHPADKPIVACDPEGSAKFILGPTDVEGTQISSAQGRPHSNGQVLTGDYEVGLEFKSEGTKQFAETSQRLVSLPPPRNQFAMVLDGLVISAPRMQSAILDGKASITGGFTQEQSFALAKQLSFGSLPLNFEVQSEEQISATLGTEQLERGILAGVIGLGLVMIYMIFTYRGLSVITMASLLMAAILSYGTIALLSWTQGYRLSLPGVAGLIVAIGITADSFIVYFERVRDEVREGADLQTAVSRGWKRARRTILASDAVNFLAAIVLYFLAVGGVRGFAFTLGLTTLVDLLVVFWFTHPLLELLVKTRFFGGGHKWSGLDPTHLGATPVYRGRGRGIEAPKPKKAKVAAPVKGSSTLTIAERRAAERRAQREAAEEESK</sequence>
<dbReference type="Pfam" id="PF21760">
    <property type="entry name" value="SecD_1st"/>
    <property type="match status" value="1"/>
</dbReference>
<evidence type="ECO:0000256" key="6">
    <source>
        <dbReference type="ARBA" id="ARBA00022989"/>
    </source>
</evidence>
<evidence type="ECO:0000256" key="10">
    <source>
        <dbReference type="SAM" id="MobiDB-lite"/>
    </source>
</evidence>
<comment type="subunit">
    <text evidence="9">Forms a complex with SecF. Part of the essential Sec protein translocation apparatus which comprises SecA, SecYEG and auxiliary proteins SecDF. Other proteins may also be involved.</text>
</comment>
<dbReference type="InterPro" id="IPR054384">
    <property type="entry name" value="SecDF_P1_head"/>
</dbReference>
<feature type="transmembrane region" description="Helical" evidence="9">
    <location>
        <begin position="468"/>
        <end position="486"/>
    </location>
</feature>
<name>A0A1H3WJF9_9ACTO</name>
<organism evidence="14 15">
    <name type="scientific">Bowdeniella nasicola</name>
    <dbReference type="NCBI Taxonomy" id="208480"/>
    <lineage>
        <taxon>Bacteria</taxon>
        <taxon>Bacillati</taxon>
        <taxon>Actinomycetota</taxon>
        <taxon>Actinomycetes</taxon>
        <taxon>Actinomycetales</taxon>
        <taxon>Actinomycetaceae</taxon>
        <taxon>Bowdeniella</taxon>
    </lineage>
</organism>
<evidence type="ECO:0000256" key="3">
    <source>
        <dbReference type="ARBA" id="ARBA00022475"/>
    </source>
</evidence>
<comment type="subcellular location">
    <subcellularLocation>
        <location evidence="1 9">Cell membrane</location>
        <topology evidence="1 9">Multi-pass membrane protein</topology>
    </subcellularLocation>
</comment>
<dbReference type="SUPFAM" id="SSF82866">
    <property type="entry name" value="Multidrug efflux transporter AcrB transmembrane domain"/>
    <property type="match status" value="1"/>
</dbReference>
<dbReference type="GO" id="GO:0015450">
    <property type="term" value="F:protein-transporting ATPase activity"/>
    <property type="evidence" value="ECO:0007669"/>
    <property type="project" value="InterPro"/>
</dbReference>
<dbReference type="GO" id="GO:0065002">
    <property type="term" value="P:intracellular protein transmembrane transport"/>
    <property type="evidence" value="ECO:0007669"/>
    <property type="project" value="UniProtKB-UniRule"/>
</dbReference>
<dbReference type="InterPro" id="IPR005791">
    <property type="entry name" value="SecD"/>
</dbReference>
<dbReference type="EMBL" id="FNQV01000002">
    <property type="protein sequence ID" value="SDZ86462.1"/>
    <property type="molecule type" value="Genomic_DNA"/>
</dbReference>
<dbReference type="PANTHER" id="PTHR30081:SF1">
    <property type="entry name" value="PROTEIN TRANSLOCASE SUBUNIT SECD"/>
    <property type="match status" value="1"/>
</dbReference>
<evidence type="ECO:0000259" key="11">
    <source>
        <dbReference type="Pfam" id="PF02355"/>
    </source>
</evidence>
<dbReference type="Gene3D" id="1.20.1640.10">
    <property type="entry name" value="Multidrug efflux transporter AcrB transmembrane domain"/>
    <property type="match status" value="1"/>
</dbReference>
<dbReference type="InterPro" id="IPR055344">
    <property type="entry name" value="SecD_SecF_C_bact"/>
</dbReference>
<keyword evidence="6 9" id="KW-1133">Transmembrane helix</keyword>
<dbReference type="InterPro" id="IPR048634">
    <property type="entry name" value="SecD_SecF_C"/>
</dbReference>
<comment type="caution">
    <text evidence="9">Lacks conserved residue(s) required for the propagation of feature annotation.</text>
</comment>
<dbReference type="NCBIfam" id="TIGR00916">
    <property type="entry name" value="2A0604s01"/>
    <property type="match status" value="1"/>
</dbReference>
<keyword evidence="4 9" id="KW-0812">Transmembrane</keyword>
<feature type="domain" description="Protein export membrane protein SecD/SecF C-terminal" evidence="11">
    <location>
        <begin position="344"/>
        <end position="519"/>
    </location>
</feature>
<dbReference type="Gene3D" id="3.30.70.3220">
    <property type="match status" value="1"/>
</dbReference>
<feature type="transmembrane region" description="Helical" evidence="9">
    <location>
        <begin position="389"/>
        <end position="411"/>
    </location>
</feature>
<dbReference type="Pfam" id="PF02355">
    <property type="entry name" value="SecD_SecF_C"/>
    <property type="match status" value="1"/>
</dbReference>
<dbReference type="Gene3D" id="3.30.1360.200">
    <property type="match status" value="1"/>
</dbReference>